<dbReference type="InterPro" id="IPR025645">
    <property type="entry name" value="DUF4349"/>
</dbReference>
<dbReference type="eggNOG" id="COG5662">
    <property type="taxonomic scope" value="Bacteria"/>
</dbReference>
<comment type="caution">
    <text evidence="4">The sequence shown here is derived from an EMBL/GenBank/DDBJ whole genome shotgun (WGS) entry which is preliminary data.</text>
</comment>
<evidence type="ECO:0000313" key="5">
    <source>
        <dbReference type="Proteomes" id="UP000003011"/>
    </source>
</evidence>
<evidence type="ECO:0000259" key="3">
    <source>
        <dbReference type="Pfam" id="PF14257"/>
    </source>
</evidence>
<keyword evidence="1" id="KW-1133">Transmembrane helix</keyword>
<proteinExistence type="predicted"/>
<dbReference type="Pfam" id="PF14257">
    <property type="entry name" value="DUF4349"/>
    <property type="match status" value="1"/>
</dbReference>
<dbReference type="STRING" id="679200.HMPREF9333_00627"/>
<keyword evidence="1" id="KW-0472">Membrane</keyword>
<feature type="transmembrane region" description="Helical" evidence="1">
    <location>
        <begin position="292"/>
        <end position="320"/>
    </location>
</feature>
<evidence type="ECO:0000313" key="4">
    <source>
        <dbReference type="EMBL" id="EHI56097.1"/>
    </source>
</evidence>
<dbReference type="AlphaFoldDB" id="G5GGD7"/>
<feature type="signal peptide" evidence="2">
    <location>
        <begin position="1"/>
        <end position="33"/>
    </location>
</feature>
<name>G5GGD7_9FIRM</name>
<dbReference type="OrthoDB" id="2162337at2"/>
<evidence type="ECO:0000256" key="2">
    <source>
        <dbReference type="SAM" id="SignalP"/>
    </source>
</evidence>
<dbReference type="HOGENOM" id="CLU_046535_1_0_9"/>
<dbReference type="RefSeq" id="WP_005539757.1">
    <property type="nucleotide sequence ID" value="NZ_JH378830.1"/>
</dbReference>
<dbReference type="PROSITE" id="PS51257">
    <property type="entry name" value="PROKAR_LIPOPROTEIN"/>
    <property type="match status" value="1"/>
</dbReference>
<organism evidence="4 5">
    <name type="scientific">Johnsonella ignava ATCC 51276</name>
    <dbReference type="NCBI Taxonomy" id="679200"/>
    <lineage>
        <taxon>Bacteria</taxon>
        <taxon>Bacillati</taxon>
        <taxon>Bacillota</taxon>
        <taxon>Clostridia</taxon>
        <taxon>Lachnospirales</taxon>
        <taxon>Lachnospiraceae</taxon>
        <taxon>Johnsonella</taxon>
    </lineage>
</organism>
<dbReference type="EMBL" id="ACZL01000012">
    <property type="protein sequence ID" value="EHI56097.1"/>
    <property type="molecule type" value="Genomic_DNA"/>
</dbReference>
<feature type="chain" id="PRO_5039571251" description="DUF4349 domain-containing protein" evidence="2">
    <location>
        <begin position="34"/>
        <end position="339"/>
    </location>
</feature>
<feature type="domain" description="DUF4349" evidence="3">
    <location>
        <begin position="92"/>
        <end position="312"/>
    </location>
</feature>
<dbReference type="PATRIC" id="fig|679200.3.peg.661"/>
<evidence type="ECO:0000256" key="1">
    <source>
        <dbReference type="SAM" id="Phobius"/>
    </source>
</evidence>
<protein>
    <recommendedName>
        <fullName evidence="3">DUF4349 domain-containing protein</fullName>
    </recommendedName>
</protein>
<reference evidence="4 5" key="1">
    <citation type="submission" date="2011-08" db="EMBL/GenBank/DDBJ databases">
        <title>The Genome Sequence of Johnsonella ignava ATCC 51276.</title>
        <authorList>
            <consortium name="The Broad Institute Genome Sequencing Platform"/>
            <person name="Earl A."/>
            <person name="Ward D."/>
            <person name="Feldgarden M."/>
            <person name="Gevers D."/>
            <person name="Izard J."/>
            <person name="Blanton J.M."/>
            <person name="Baranova O.V."/>
            <person name="Dewhirst F.E."/>
            <person name="Young S.K."/>
            <person name="Zeng Q."/>
            <person name="Gargeya S."/>
            <person name="Fitzgerald M."/>
            <person name="Haas B."/>
            <person name="Abouelleil A."/>
            <person name="Alvarado L."/>
            <person name="Arachchi H.M."/>
            <person name="Berlin A."/>
            <person name="Brown A."/>
            <person name="Chapman S.B."/>
            <person name="Chen Z."/>
            <person name="Dunbar C."/>
            <person name="Freedman E."/>
            <person name="Gearin G."/>
            <person name="Gellesch M."/>
            <person name="Goldberg J."/>
            <person name="Griggs A."/>
            <person name="Gujja S."/>
            <person name="Heiman D."/>
            <person name="Howarth C."/>
            <person name="Larson L."/>
            <person name="Lui A."/>
            <person name="MacDonald P.J.P."/>
            <person name="Montmayeur A."/>
            <person name="Murphy C."/>
            <person name="Neiman D."/>
            <person name="Pearson M."/>
            <person name="Priest M."/>
            <person name="Roberts A."/>
            <person name="Saif S."/>
            <person name="Shea T."/>
            <person name="Shenoy N."/>
            <person name="Sisk P."/>
            <person name="Stolte C."/>
            <person name="Sykes S."/>
            <person name="Wortman J."/>
            <person name="Nusbaum C."/>
            <person name="Birren B."/>
        </authorList>
    </citation>
    <scope>NUCLEOTIDE SEQUENCE [LARGE SCALE GENOMIC DNA]</scope>
    <source>
        <strain evidence="4 5">ATCC 51276</strain>
    </source>
</reference>
<gene>
    <name evidence="4" type="ORF">HMPREF9333_00627</name>
</gene>
<dbReference type="Proteomes" id="UP000003011">
    <property type="component" value="Unassembled WGS sequence"/>
</dbReference>
<keyword evidence="1" id="KW-0812">Transmembrane</keyword>
<keyword evidence="2" id="KW-0732">Signal</keyword>
<keyword evidence="5" id="KW-1185">Reference proteome</keyword>
<accession>G5GGD7</accession>
<sequence length="339" mass="38078">MKKNNSKTDYINQISKTAFILISILTASTLLCACSSKQAGANSAVAVEETAAVAEAKSNYYTGSADELQKNSYENTDSAKADMNISVPASKKLIKNASLRLETLDFDKILSDINSEIENYGGYIERSETSNRSLYTSSYTDEGYTSSPRIAEIVARVPADKLDDFISFLEKNTNETYKSVGTNDITMQYMDLESKKKSLELEQSRLWELMEKAENVDAVIAIEARLSEVRYELESMNSQLKYYDNQVDYSTVDINLIEVKDYQTKSDAGIGTRISSGFKRTLKNIGKFFTELFIGIIVSSPVIVMLILFFAIIIFILLHFGKKFKNRKKSKDTPDEKSN</sequence>